<name>A0A2S9TPV0_9BACT</name>
<dbReference type="AlphaFoldDB" id="A0A2S9TPV0"/>
<gene>
    <name evidence="3" type="ORF">CJ668_04550</name>
</gene>
<feature type="domain" description="NAD-dependent epimerase/dehydratase" evidence="2">
    <location>
        <begin position="3"/>
        <end position="220"/>
    </location>
</feature>
<dbReference type="Gene3D" id="3.40.50.720">
    <property type="entry name" value="NAD(P)-binding Rossmann-like Domain"/>
    <property type="match status" value="1"/>
</dbReference>
<dbReference type="InterPro" id="IPR036291">
    <property type="entry name" value="NAD(P)-bd_dom_sf"/>
</dbReference>
<reference evidence="3 4" key="1">
    <citation type="submission" date="2017-09" db="EMBL/GenBank/DDBJ databases">
        <title>Reassesment of A. cryaerophilus.</title>
        <authorList>
            <person name="Perez-Cataluna A."/>
            <person name="Collado L."/>
            <person name="Salgado O."/>
            <person name="Lefinanco V."/>
            <person name="Figueras M.J."/>
        </authorList>
    </citation>
    <scope>NUCLEOTIDE SEQUENCE [LARGE SCALE GENOMIC DNA]</scope>
    <source>
        <strain evidence="3 4">LMG 10229</strain>
    </source>
</reference>
<evidence type="ECO:0000256" key="1">
    <source>
        <dbReference type="ARBA" id="ARBA00007637"/>
    </source>
</evidence>
<dbReference type="Proteomes" id="UP000238811">
    <property type="component" value="Unassembled WGS sequence"/>
</dbReference>
<comment type="caution">
    <text evidence="3">The sequence shown here is derived from an EMBL/GenBank/DDBJ whole genome shotgun (WGS) entry which is preliminary data.</text>
</comment>
<proteinExistence type="inferred from homology"/>
<dbReference type="InterPro" id="IPR001509">
    <property type="entry name" value="Epimerase_deHydtase"/>
</dbReference>
<protein>
    <submittedName>
        <fullName evidence="3">dTDP-glucose 4,6-dehydratase</fullName>
    </submittedName>
</protein>
<accession>A0A2S9TPV0</accession>
<dbReference type="SUPFAM" id="SSF51735">
    <property type="entry name" value="NAD(P)-binding Rossmann-fold domains"/>
    <property type="match status" value="1"/>
</dbReference>
<sequence length="296" mass="34607">MKILITGATGFIGQNLIKLLLENNFNIYCITRINSDLSKIHSKVEIFQYDENIDSLLEFFQNEKFDGVIHLASLFLLNHTKDNISNLLSSNIKFGVELLEASKISKVKWFINTGTFWQNYNNEEYNPVNLYAATKEAFLNIAKYYTQTSDLIFTTIKLNDTFGPNDTRDKIFNLWYKIAQTEEILEMSQGNQIIDISYIEDVINAYDILIKHLSSNKKNEYKNKIFAIKSNERMSLKELSKVFEKAINCKLNIQWGAKPYREREVMNPWEDGETIENWEQKYTLKDAIIKTILENK</sequence>
<evidence type="ECO:0000313" key="4">
    <source>
        <dbReference type="Proteomes" id="UP000238811"/>
    </source>
</evidence>
<comment type="similarity">
    <text evidence="1">Belongs to the NAD(P)-dependent epimerase/dehydratase family.</text>
</comment>
<dbReference type="Pfam" id="PF01370">
    <property type="entry name" value="Epimerase"/>
    <property type="match status" value="1"/>
</dbReference>
<dbReference type="PANTHER" id="PTHR43000">
    <property type="entry name" value="DTDP-D-GLUCOSE 4,6-DEHYDRATASE-RELATED"/>
    <property type="match status" value="1"/>
</dbReference>
<evidence type="ECO:0000259" key="2">
    <source>
        <dbReference type="Pfam" id="PF01370"/>
    </source>
</evidence>
<dbReference type="EMBL" id="NXGD01000004">
    <property type="protein sequence ID" value="PRN00869.1"/>
    <property type="molecule type" value="Genomic_DNA"/>
</dbReference>
<organism evidence="3 4">
    <name type="scientific">Aliarcobacter cryaerophilus</name>
    <dbReference type="NCBI Taxonomy" id="28198"/>
    <lineage>
        <taxon>Bacteria</taxon>
        <taxon>Pseudomonadati</taxon>
        <taxon>Campylobacterota</taxon>
        <taxon>Epsilonproteobacteria</taxon>
        <taxon>Campylobacterales</taxon>
        <taxon>Arcobacteraceae</taxon>
        <taxon>Aliarcobacter</taxon>
    </lineage>
</organism>
<evidence type="ECO:0000313" key="3">
    <source>
        <dbReference type="EMBL" id="PRN00869.1"/>
    </source>
</evidence>